<dbReference type="AlphaFoldDB" id="A0A8X7QP38"/>
<organism evidence="1 2">
    <name type="scientific">Brassica carinata</name>
    <name type="common">Ethiopian mustard</name>
    <name type="synonym">Abyssinian cabbage</name>
    <dbReference type="NCBI Taxonomy" id="52824"/>
    <lineage>
        <taxon>Eukaryota</taxon>
        <taxon>Viridiplantae</taxon>
        <taxon>Streptophyta</taxon>
        <taxon>Embryophyta</taxon>
        <taxon>Tracheophyta</taxon>
        <taxon>Spermatophyta</taxon>
        <taxon>Magnoliopsida</taxon>
        <taxon>eudicotyledons</taxon>
        <taxon>Gunneridae</taxon>
        <taxon>Pentapetalae</taxon>
        <taxon>rosids</taxon>
        <taxon>malvids</taxon>
        <taxon>Brassicales</taxon>
        <taxon>Brassicaceae</taxon>
        <taxon>Brassiceae</taxon>
        <taxon>Brassica</taxon>
    </lineage>
</organism>
<proteinExistence type="predicted"/>
<name>A0A8X7QP38_BRACI</name>
<dbReference type="Proteomes" id="UP000886595">
    <property type="component" value="Unassembled WGS sequence"/>
</dbReference>
<keyword evidence="2" id="KW-1185">Reference proteome</keyword>
<reference evidence="1 2" key="1">
    <citation type="submission" date="2020-02" db="EMBL/GenBank/DDBJ databases">
        <authorList>
            <person name="Ma Q."/>
            <person name="Huang Y."/>
            <person name="Song X."/>
            <person name="Pei D."/>
        </authorList>
    </citation>
    <scope>NUCLEOTIDE SEQUENCE [LARGE SCALE GENOMIC DNA]</scope>
    <source>
        <strain evidence="1">Sxm20200214</strain>
        <tissue evidence="1">Leaf</tissue>
    </source>
</reference>
<accession>A0A8X7QP38</accession>
<evidence type="ECO:0000313" key="1">
    <source>
        <dbReference type="EMBL" id="KAG2271188.1"/>
    </source>
</evidence>
<comment type="caution">
    <text evidence="1">The sequence shown here is derived from an EMBL/GenBank/DDBJ whole genome shotgun (WGS) entry which is preliminary data.</text>
</comment>
<gene>
    <name evidence="1" type="ORF">Bca52824_065743</name>
</gene>
<dbReference type="EMBL" id="JAAMPC010000013">
    <property type="protein sequence ID" value="KAG2271188.1"/>
    <property type="molecule type" value="Genomic_DNA"/>
</dbReference>
<sequence length="116" mass="12759">MSPSTPNSATNKSADELTPFPDRILAPYSVQFEKVNLSRDKFVESPPLSTRMIEKADVVTNSPSNGYISIYHPLSGSDVKLDGNPSVFGDLFNKKMEFLLVESGMHLLKNLVVEGL</sequence>
<evidence type="ECO:0000313" key="2">
    <source>
        <dbReference type="Proteomes" id="UP000886595"/>
    </source>
</evidence>
<protein>
    <submittedName>
        <fullName evidence="1">Uncharacterized protein</fullName>
    </submittedName>
</protein>